<dbReference type="InterPro" id="IPR020311">
    <property type="entry name" value="Uncharacterised_Rv0898c"/>
</dbReference>
<gene>
    <name evidence="2" type="ORF">ACETWP_03330</name>
</gene>
<sequence>MGDQDLLDHLEDLISEEKWLRQQAIERAFGAETTPEDDDGARRLGEVSAQLDRCLETLLRRATSPDAGAGAHAAEAPRPGALAGLEPLEARA</sequence>
<dbReference type="RefSeq" id="WP_373970775.1">
    <property type="nucleotide sequence ID" value="NZ_JBHDLJ010000002.1"/>
</dbReference>
<evidence type="ECO:0000256" key="1">
    <source>
        <dbReference type="SAM" id="MobiDB-lite"/>
    </source>
</evidence>
<proteinExistence type="predicted"/>
<dbReference type="Pfam" id="PF10944">
    <property type="entry name" value="DUF2630"/>
    <property type="match status" value="1"/>
</dbReference>
<name>A0ABV4UJ93_9MICC</name>
<protein>
    <submittedName>
        <fullName evidence="2">DUF2630 family protein</fullName>
    </submittedName>
</protein>
<feature type="compositionally biased region" description="Low complexity" evidence="1">
    <location>
        <begin position="65"/>
        <end position="84"/>
    </location>
</feature>
<evidence type="ECO:0000313" key="3">
    <source>
        <dbReference type="Proteomes" id="UP001575652"/>
    </source>
</evidence>
<dbReference type="Proteomes" id="UP001575652">
    <property type="component" value="Unassembled WGS sequence"/>
</dbReference>
<reference evidence="2 3" key="1">
    <citation type="submission" date="2024-09" db="EMBL/GenBank/DDBJ databases">
        <authorList>
            <person name="Salinas-Garcia M.A."/>
            <person name="Prieme A."/>
        </authorList>
    </citation>
    <scope>NUCLEOTIDE SEQUENCE [LARGE SCALE GENOMIC DNA]</scope>
    <source>
        <strain evidence="2 3">DSM 21081</strain>
    </source>
</reference>
<organism evidence="2 3">
    <name type="scientific">Arthrobacter halodurans</name>
    <dbReference type="NCBI Taxonomy" id="516699"/>
    <lineage>
        <taxon>Bacteria</taxon>
        <taxon>Bacillati</taxon>
        <taxon>Actinomycetota</taxon>
        <taxon>Actinomycetes</taxon>
        <taxon>Micrococcales</taxon>
        <taxon>Micrococcaceae</taxon>
        <taxon>Arthrobacter</taxon>
    </lineage>
</organism>
<feature type="region of interest" description="Disordered" evidence="1">
    <location>
        <begin position="65"/>
        <end position="92"/>
    </location>
</feature>
<evidence type="ECO:0000313" key="2">
    <source>
        <dbReference type="EMBL" id="MFB0833609.1"/>
    </source>
</evidence>
<comment type="caution">
    <text evidence="2">The sequence shown here is derived from an EMBL/GenBank/DDBJ whole genome shotgun (WGS) entry which is preliminary data.</text>
</comment>
<accession>A0ABV4UJ93</accession>
<keyword evidence="3" id="KW-1185">Reference proteome</keyword>
<dbReference type="EMBL" id="JBHDLJ010000002">
    <property type="protein sequence ID" value="MFB0833609.1"/>
    <property type="molecule type" value="Genomic_DNA"/>
</dbReference>